<keyword evidence="2 10" id="KW-0547">Nucleotide-binding</keyword>
<keyword evidence="9 10" id="KW-0234">DNA repair</keyword>
<evidence type="ECO:0000256" key="1">
    <source>
        <dbReference type="ARBA" id="ARBA00022722"/>
    </source>
</evidence>
<keyword evidence="5 10" id="KW-0347">Helicase</keyword>
<evidence type="ECO:0000313" key="12">
    <source>
        <dbReference type="EMBL" id="QAX82287.1"/>
    </source>
</evidence>
<dbReference type="InterPro" id="IPR041500">
    <property type="entry name" value="RecC_C"/>
</dbReference>
<comment type="function">
    <text evidence="10">A helicase/nuclease that prepares dsDNA breaks (DSB) for recombinational DNA repair. Binds to DSBs and unwinds DNA via a highly rapid and processive ATP-dependent bidirectional helicase activity. Unwinds dsDNA until it encounters a Chi (crossover hotspot instigator) sequence from the 3' direction. Cuts ssDNA a few nucleotides 3' to the Chi site. The properties and activities of the enzyme are changed at Chi. The Chi-altered holoenzyme produces a long 3'-ssDNA overhang and facilitates RecA-binding to the ssDNA for homologous DNA recombination and repair. Holoenzyme degrades any linearized DNA that is unable to undergo homologous recombination. In the holoenzyme this subunit recognizes the wild-type Chi sequence, and when added to isolated RecB increases its ATP-dependent helicase processivity.</text>
</comment>
<dbReference type="PANTHER" id="PTHR30591">
    <property type="entry name" value="RECBCD ENZYME SUBUNIT RECC"/>
    <property type="match status" value="1"/>
</dbReference>
<dbReference type="Proteomes" id="UP000288953">
    <property type="component" value="Chromosome"/>
</dbReference>
<dbReference type="GO" id="GO:0008854">
    <property type="term" value="F:exodeoxyribonuclease V activity"/>
    <property type="evidence" value="ECO:0007669"/>
    <property type="project" value="UniProtKB-EC"/>
</dbReference>
<evidence type="ECO:0000313" key="13">
    <source>
        <dbReference type="Proteomes" id="UP000288953"/>
    </source>
</evidence>
<keyword evidence="1 10" id="KW-0540">Nuclease</keyword>
<dbReference type="Gene3D" id="1.10.10.990">
    <property type="match status" value="1"/>
</dbReference>
<dbReference type="Gene3D" id="3.40.50.10930">
    <property type="match status" value="1"/>
</dbReference>
<keyword evidence="7 10" id="KW-0067">ATP-binding</keyword>
<evidence type="ECO:0000256" key="2">
    <source>
        <dbReference type="ARBA" id="ARBA00022741"/>
    </source>
</evidence>
<dbReference type="InterPro" id="IPR027417">
    <property type="entry name" value="P-loop_NTPase"/>
</dbReference>
<keyword evidence="3 10" id="KW-0227">DNA damage</keyword>
<dbReference type="NCBIfam" id="TIGR01450">
    <property type="entry name" value="recC"/>
    <property type="match status" value="1"/>
</dbReference>
<organism evidence="12 13">
    <name type="scientific">Candidatus Pseudomonas adelgestsugas</name>
    <dbReference type="NCBI Taxonomy" id="1302376"/>
    <lineage>
        <taxon>Bacteria</taxon>
        <taxon>Pseudomonadati</taxon>
        <taxon>Pseudomonadota</taxon>
        <taxon>Gammaproteobacteria</taxon>
        <taxon>Pseudomonadales</taxon>
        <taxon>Pseudomonadaceae</taxon>
        <taxon>Pseudomonas</taxon>
    </lineage>
</organism>
<dbReference type="RefSeq" id="WP_129211791.1">
    <property type="nucleotide sequence ID" value="NZ_CP026512.1"/>
</dbReference>
<dbReference type="InterPro" id="IPR011335">
    <property type="entry name" value="Restrct_endonuc-II-like"/>
</dbReference>
<dbReference type="EMBL" id="CP026512">
    <property type="protein sequence ID" value="QAX82287.1"/>
    <property type="molecule type" value="Genomic_DNA"/>
</dbReference>
<comment type="similarity">
    <text evidence="10">Belongs to the RecC family.</text>
</comment>
<accession>A0ABX5R9G2</accession>
<dbReference type="Gene3D" id="3.40.50.300">
    <property type="entry name" value="P-loop containing nucleotide triphosphate hydrolases"/>
    <property type="match status" value="2"/>
</dbReference>
<keyword evidence="8 10" id="KW-0238">DNA-binding</keyword>
<evidence type="ECO:0000256" key="8">
    <source>
        <dbReference type="ARBA" id="ARBA00023125"/>
    </source>
</evidence>
<dbReference type="SUPFAM" id="SSF52540">
    <property type="entry name" value="P-loop containing nucleoside triphosphate hydrolases"/>
    <property type="match status" value="2"/>
</dbReference>
<comment type="miscellaneous">
    <text evidence="10">In the RecBCD complex, RecB has a slow 3'-5' helicase, an exonuclease activity and loads RecA onto ssDNA, RecD has a fast 5'-3' helicase activity, while RecC stimulates the ATPase and processivity of the RecB helicase and contributes to recognition of the Chi site.</text>
</comment>
<dbReference type="HAMAP" id="MF_01486">
    <property type="entry name" value="RecC"/>
    <property type="match status" value="1"/>
</dbReference>
<dbReference type="InterPro" id="IPR006697">
    <property type="entry name" value="RecC"/>
</dbReference>
<dbReference type="PANTHER" id="PTHR30591:SF1">
    <property type="entry name" value="RECBCD ENZYME SUBUNIT RECC"/>
    <property type="match status" value="1"/>
</dbReference>
<dbReference type="Gene3D" id="1.10.10.160">
    <property type="match status" value="1"/>
</dbReference>
<proteinExistence type="inferred from homology"/>
<keyword evidence="6 10" id="KW-0269">Exonuclease</keyword>
<evidence type="ECO:0000256" key="6">
    <source>
        <dbReference type="ARBA" id="ARBA00022839"/>
    </source>
</evidence>
<evidence type="ECO:0000259" key="11">
    <source>
        <dbReference type="Pfam" id="PF17946"/>
    </source>
</evidence>
<feature type="domain" description="RecC C-terminal" evidence="11">
    <location>
        <begin position="839"/>
        <end position="1075"/>
    </location>
</feature>
<evidence type="ECO:0000256" key="10">
    <source>
        <dbReference type="HAMAP-Rule" id="MF_01486"/>
    </source>
</evidence>
<dbReference type="PIRSF" id="PIRSF000980">
    <property type="entry name" value="RecC"/>
    <property type="match status" value="1"/>
</dbReference>
<dbReference type="InterPro" id="IPR013986">
    <property type="entry name" value="DExx_box_DNA_helicase_dom_sf"/>
</dbReference>
<reference evidence="12 13" key="1">
    <citation type="journal article" date="2018" name="Genome Biol. Evol.">
        <title>Partnering With a Pest: Genomes of Hemlock Woolly Adelgid Symbionts Reveal Atypical Nutritional Provisioning Patterns in Dual-Obligate Bacteria.</title>
        <authorList>
            <person name="Weglarz K.M."/>
            <person name="Havill N.P."/>
            <person name="Burke G.R."/>
            <person name="von Dohlen C.D."/>
        </authorList>
    </citation>
    <scope>NUCLEOTIDE SEQUENCE [LARGE SCALE GENOMIC DNA]</scope>
    <source>
        <strain evidence="12 13">HWA_ENA</strain>
    </source>
</reference>
<evidence type="ECO:0000256" key="9">
    <source>
        <dbReference type="ARBA" id="ARBA00023204"/>
    </source>
</evidence>
<gene>
    <name evidence="10 12" type="primary">recC</name>
    <name evidence="12" type="ORF">C3B55_00988</name>
</gene>
<evidence type="ECO:0000256" key="7">
    <source>
        <dbReference type="ARBA" id="ARBA00022840"/>
    </source>
</evidence>
<dbReference type="SUPFAM" id="SSF52980">
    <property type="entry name" value="Restriction endonuclease-like"/>
    <property type="match status" value="1"/>
</dbReference>
<sequence>MLDTMFLSAGFIIIHSNCMDELRSLVVSWMRRYPLKPLENEIILVQSNEIAQWLKLALAEDPEGNDLGGHGIAAAIDVQSPDSFMWQLYHMVLGKHKIQSQSLFNKAKLIWRLMRLLPEVIDQPHFEPLQSFLAYDINLRKRYQLAERLADLFCQYQVYRADWLVDWGAGRYQLRNGLGEFKLLDQASCWQAELWRALLLDIGQKSTADSRISVHQHFIEQINVLEKANLNLPSRVIVFGISSLPAQTIEALAALAKFSQVLLCVHNPCRYYWLDIAADKHVFNTKYKRQARKVGMPVNIDQHATHQHAHPLLAAWGKQGRDYISLLDSYDDPNSYCTAFRDNRIDLFRENEPTTMLNQLQDDVLNLRSINETKRLWPDVDLSSDISIRFYIAYSAQREIEILHDQLLQRFDADPKLRPRDIIVMAPCIDSYAPHIHAVFRQFTRKDSRFIPFVLDDKGQHRRDPLLIAFEHLLKLSESRFPVNEVLDLLDVPALRKRFAIKECDLPTLYRWIEGAGIRWGLHAEQRASLGLPDELEQNSWRFGLRRMLLGYASGNGVAYNSIEPYDEIGGLDAVLIGPLAALLDALDQAYQALSQPAIPKEWGERLQRLMQLFFLPSSEHDCYLLNQLKQLREYWLETCDAVGLQDELPITVVCEALFADHGQVQSSQHFFSGAVNFCTLMPMRAIPFKLICLLGMNDGDYPRAQQRLDFDLMSRDYRQGDRSRREDDCYLLLEVLLSVRDQLYISWVGRSIRDNSERTVSVLISQLRDHLADGWHNAYKEQLLLEAITQEHPLQPFSARYFQESDSLFSYAYEWLLYHKVSDNAREVKLAQHYQEVPLSINQLQDFLRNPVQNFFSQRLKVFFEATEVPLVDEEPFALNELQRYSFSDIMLSAALNQPDHADQILKFQAMHLQGRGLLPMAGFGECLRYELIAQLSDQLQRYRRLLSLWPTPKVATELIRFNHQGIQLNCWISDLHQRSDGGLLSVTVIPNSIGSIKNRKWHYLIRPWVKHVVACACNLPLSTGLVASDDTLLFSSLDKSTAQDILENLLLAWRIGMQQPLSVAVKTACAWLIQTEPAKAKAAAKKAYEGDGLTTKGECREIPALTRQFPNFAALMASKEFEYWAEILYNPLINAQCQSLTS</sequence>
<dbReference type="Pfam" id="PF04257">
    <property type="entry name" value="Exonuc_V_gamma"/>
    <property type="match status" value="1"/>
</dbReference>
<keyword evidence="4 10" id="KW-0378">Hydrolase</keyword>
<evidence type="ECO:0000256" key="3">
    <source>
        <dbReference type="ARBA" id="ARBA00022763"/>
    </source>
</evidence>
<name>A0ABX5R9G2_9PSED</name>
<dbReference type="Pfam" id="PF17946">
    <property type="entry name" value="RecC_C"/>
    <property type="match status" value="1"/>
</dbReference>
<keyword evidence="13" id="KW-1185">Reference proteome</keyword>
<comment type="subunit">
    <text evidence="10">Heterotrimer of RecB, RecC and RecD. All subunits contribute to DNA-binding.</text>
</comment>
<protein>
    <recommendedName>
        <fullName evidence="10">RecBCD enzyme subunit RecC</fullName>
    </recommendedName>
    <alternativeName>
        <fullName evidence="10">Exonuclease V subunit RecC</fullName>
        <shortName evidence="10">ExoV subunit RecC</shortName>
    </alternativeName>
    <alternativeName>
        <fullName evidence="10">Helicase/nuclease RecBCD subunit RecC</fullName>
    </alternativeName>
</protein>
<evidence type="ECO:0000256" key="5">
    <source>
        <dbReference type="ARBA" id="ARBA00022806"/>
    </source>
</evidence>
<evidence type="ECO:0000256" key="4">
    <source>
        <dbReference type="ARBA" id="ARBA00022801"/>
    </source>
</evidence>